<comment type="subcellular location">
    <subcellularLocation>
        <location evidence="1">Nucleus</location>
    </subcellularLocation>
</comment>
<gene>
    <name evidence="12" type="ORF">AB6A40_008737</name>
</gene>
<keyword evidence="2" id="KW-0479">Metal-binding</keyword>
<evidence type="ECO:0000256" key="7">
    <source>
        <dbReference type="ARBA" id="ARBA00023242"/>
    </source>
</evidence>
<feature type="domain" description="C2H2-type" evidence="11">
    <location>
        <begin position="167"/>
        <end position="194"/>
    </location>
</feature>
<dbReference type="InterPro" id="IPR036236">
    <property type="entry name" value="Znf_C2H2_sf"/>
</dbReference>
<keyword evidence="3" id="KW-0677">Repeat</keyword>
<feature type="region of interest" description="Disordered" evidence="10">
    <location>
        <begin position="96"/>
        <end position="133"/>
    </location>
</feature>
<dbReference type="EMBL" id="JBGFUD010008348">
    <property type="protein sequence ID" value="MFH4982028.1"/>
    <property type="molecule type" value="Genomic_DNA"/>
</dbReference>
<evidence type="ECO:0000256" key="2">
    <source>
        <dbReference type="ARBA" id="ARBA00022723"/>
    </source>
</evidence>
<evidence type="ECO:0000256" key="4">
    <source>
        <dbReference type="ARBA" id="ARBA00022771"/>
    </source>
</evidence>
<name>A0ABD6EPZ2_9BILA</name>
<comment type="similarity">
    <text evidence="8">Belongs to the snail C2H2-type zinc-finger protein family.</text>
</comment>
<evidence type="ECO:0000256" key="6">
    <source>
        <dbReference type="ARBA" id="ARBA00023125"/>
    </source>
</evidence>
<sequence length="229" mass="25295">MDSRFFFSPYSLRSAQLSFPLAPMLFPPLHTEYFAATVFGQTSMMHQLPSPFSSAFKSLSLPNQRCSICSLPVDSPAELLSHQTFHGNLPHPPSPLLLLPSTASNSKNQSPSCSSTNSIISGNSNSNSKSRSPQSIPSCHCHICGKTFSRHWLLQGHIRTHTGEKPFQCSVCPKAFADKSNLRAHIQTHSGIKPYSCGRCGKRFALKSYLAKHEESACLRSVMRSHRFS</sequence>
<keyword evidence="13" id="KW-1185">Reference proteome</keyword>
<evidence type="ECO:0000256" key="10">
    <source>
        <dbReference type="SAM" id="MobiDB-lite"/>
    </source>
</evidence>
<organism evidence="12 13">
    <name type="scientific">Gnathostoma spinigerum</name>
    <dbReference type="NCBI Taxonomy" id="75299"/>
    <lineage>
        <taxon>Eukaryota</taxon>
        <taxon>Metazoa</taxon>
        <taxon>Ecdysozoa</taxon>
        <taxon>Nematoda</taxon>
        <taxon>Chromadorea</taxon>
        <taxon>Rhabditida</taxon>
        <taxon>Spirurina</taxon>
        <taxon>Gnathostomatomorpha</taxon>
        <taxon>Gnathostomatoidea</taxon>
        <taxon>Gnathostomatidae</taxon>
        <taxon>Gnathostoma</taxon>
    </lineage>
</organism>
<evidence type="ECO:0000256" key="5">
    <source>
        <dbReference type="ARBA" id="ARBA00022833"/>
    </source>
</evidence>
<dbReference type="SMART" id="SM00355">
    <property type="entry name" value="ZnF_C2H2"/>
    <property type="match status" value="4"/>
</dbReference>
<protein>
    <recommendedName>
        <fullName evidence="11">C2H2-type domain-containing protein</fullName>
    </recommendedName>
</protein>
<dbReference type="PROSITE" id="PS00028">
    <property type="entry name" value="ZINC_FINGER_C2H2_1"/>
    <property type="match status" value="2"/>
</dbReference>
<keyword evidence="6" id="KW-0238">DNA-binding</keyword>
<keyword evidence="7" id="KW-0539">Nucleus</keyword>
<evidence type="ECO:0000256" key="1">
    <source>
        <dbReference type="ARBA" id="ARBA00004123"/>
    </source>
</evidence>
<comment type="caution">
    <text evidence="12">The sequence shown here is derived from an EMBL/GenBank/DDBJ whole genome shotgun (WGS) entry which is preliminary data.</text>
</comment>
<dbReference type="GO" id="GO:0003677">
    <property type="term" value="F:DNA binding"/>
    <property type="evidence" value="ECO:0007669"/>
    <property type="project" value="UniProtKB-KW"/>
</dbReference>
<evidence type="ECO:0000313" key="12">
    <source>
        <dbReference type="EMBL" id="MFH4982028.1"/>
    </source>
</evidence>
<dbReference type="InterPro" id="IPR013087">
    <property type="entry name" value="Znf_C2H2_type"/>
</dbReference>
<evidence type="ECO:0000259" key="11">
    <source>
        <dbReference type="PROSITE" id="PS50157"/>
    </source>
</evidence>
<dbReference type="FunFam" id="3.30.160.60:FF:000260">
    <property type="entry name" value="Spalt-like transcription factor 1"/>
    <property type="match status" value="1"/>
</dbReference>
<evidence type="ECO:0000313" key="13">
    <source>
        <dbReference type="Proteomes" id="UP001608902"/>
    </source>
</evidence>
<dbReference type="GO" id="GO:2000177">
    <property type="term" value="P:regulation of neural precursor cell proliferation"/>
    <property type="evidence" value="ECO:0007669"/>
    <property type="project" value="UniProtKB-ARBA"/>
</dbReference>
<dbReference type="SUPFAM" id="SSF57667">
    <property type="entry name" value="beta-beta-alpha zinc fingers"/>
    <property type="match status" value="2"/>
</dbReference>
<dbReference type="AlphaFoldDB" id="A0ABD6EPZ2"/>
<accession>A0ABD6EPZ2</accession>
<evidence type="ECO:0000256" key="9">
    <source>
        <dbReference type="PROSITE-ProRule" id="PRU00042"/>
    </source>
</evidence>
<dbReference type="PANTHER" id="PTHR24388:SF100">
    <property type="entry name" value="ZINC FINGER PROTEIN 423"/>
    <property type="match status" value="1"/>
</dbReference>
<dbReference type="InterPro" id="IPR050527">
    <property type="entry name" value="Snail/Krueppel_Znf"/>
</dbReference>
<dbReference type="FunFam" id="3.30.160.60:FF:000207">
    <property type="entry name" value="zinc finger protein SNAI2"/>
    <property type="match status" value="1"/>
</dbReference>
<dbReference type="GO" id="GO:0008270">
    <property type="term" value="F:zinc ion binding"/>
    <property type="evidence" value="ECO:0007669"/>
    <property type="project" value="UniProtKB-KW"/>
</dbReference>
<dbReference type="Gene3D" id="3.30.160.60">
    <property type="entry name" value="Classic Zinc Finger"/>
    <property type="match status" value="3"/>
</dbReference>
<feature type="domain" description="C2H2-type" evidence="11">
    <location>
        <begin position="195"/>
        <end position="225"/>
    </location>
</feature>
<dbReference type="GO" id="GO:0055059">
    <property type="term" value="P:asymmetric neuroblast division"/>
    <property type="evidence" value="ECO:0007669"/>
    <property type="project" value="UniProtKB-ARBA"/>
</dbReference>
<dbReference type="GO" id="GO:0005634">
    <property type="term" value="C:nucleus"/>
    <property type="evidence" value="ECO:0007669"/>
    <property type="project" value="UniProtKB-SubCell"/>
</dbReference>
<feature type="domain" description="C2H2-type" evidence="11">
    <location>
        <begin position="139"/>
        <end position="166"/>
    </location>
</feature>
<dbReference type="Pfam" id="PF00096">
    <property type="entry name" value="zf-C2H2"/>
    <property type="match status" value="3"/>
</dbReference>
<evidence type="ECO:0000256" key="3">
    <source>
        <dbReference type="ARBA" id="ARBA00022737"/>
    </source>
</evidence>
<evidence type="ECO:0000256" key="8">
    <source>
        <dbReference type="ARBA" id="ARBA00037948"/>
    </source>
</evidence>
<dbReference type="PROSITE" id="PS50157">
    <property type="entry name" value="ZINC_FINGER_C2H2_2"/>
    <property type="match status" value="3"/>
</dbReference>
<proteinExistence type="inferred from homology"/>
<keyword evidence="4 9" id="KW-0863">Zinc-finger</keyword>
<keyword evidence="5" id="KW-0862">Zinc</keyword>
<reference evidence="12 13" key="1">
    <citation type="submission" date="2024-08" db="EMBL/GenBank/DDBJ databases">
        <title>Gnathostoma spinigerum genome.</title>
        <authorList>
            <person name="Gonzalez-Bertolin B."/>
            <person name="Monzon S."/>
            <person name="Zaballos A."/>
            <person name="Jimenez P."/>
            <person name="Dekumyoy P."/>
            <person name="Varona S."/>
            <person name="Cuesta I."/>
            <person name="Sumanam S."/>
            <person name="Adisakwattana P."/>
            <person name="Gasser R.B."/>
            <person name="Hernandez-Gonzalez A."/>
            <person name="Young N.D."/>
            <person name="Perteguer M.J."/>
        </authorList>
    </citation>
    <scope>NUCLEOTIDE SEQUENCE [LARGE SCALE GENOMIC DNA]</scope>
    <source>
        <strain evidence="12">AL3</strain>
        <tissue evidence="12">Liver</tissue>
    </source>
</reference>
<dbReference type="PANTHER" id="PTHR24388">
    <property type="entry name" value="ZINC FINGER PROTEIN"/>
    <property type="match status" value="1"/>
</dbReference>
<dbReference type="Proteomes" id="UP001608902">
    <property type="component" value="Unassembled WGS sequence"/>
</dbReference>